<comment type="similarity">
    <text evidence="2 10">Belongs to the MCM family.</text>
</comment>
<keyword evidence="5" id="KW-0347">Helicase</keyword>
<dbReference type="VEuPathDB" id="MicrosporidiaDB:DI09_98p50"/>
<accession>A0A098VLN0</accession>
<dbReference type="InterPro" id="IPR041024">
    <property type="entry name" value="Mcm6_C"/>
</dbReference>
<dbReference type="InterPro" id="IPR031327">
    <property type="entry name" value="MCM"/>
</dbReference>
<dbReference type="PANTHER" id="PTHR11630:SF43">
    <property type="entry name" value="DNA REPLICATION LICENSING FACTOR MCM6"/>
    <property type="match status" value="1"/>
</dbReference>
<dbReference type="Pfam" id="PF00493">
    <property type="entry name" value="MCM"/>
    <property type="match status" value="1"/>
</dbReference>
<evidence type="ECO:0000256" key="9">
    <source>
        <dbReference type="ARBA" id="ARBA00023306"/>
    </source>
</evidence>
<evidence type="ECO:0000256" key="8">
    <source>
        <dbReference type="ARBA" id="ARBA00023242"/>
    </source>
</evidence>
<keyword evidence="5" id="KW-0378">Hydrolase</keyword>
<dbReference type="HOGENOM" id="CLU_000995_3_2_1"/>
<evidence type="ECO:0000256" key="4">
    <source>
        <dbReference type="ARBA" id="ARBA00022741"/>
    </source>
</evidence>
<evidence type="ECO:0000256" key="7">
    <source>
        <dbReference type="ARBA" id="ARBA00023125"/>
    </source>
</evidence>
<proteinExistence type="inferred from homology"/>
<dbReference type="Pfam" id="PF18263">
    <property type="entry name" value="WHD_MCM6"/>
    <property type="match status" value="1"/>
</dbReference>
<dbReference type="GO" id="GO:1902969">
    <property type="term" value="P:mitotic DNA replication"/>
    <property type="evidence" value="ECO:0007669"/>
    <property type="project" value="TreeGrafter"/>
</dbReference>
<reference evidence="12 13" key="1">
    <citation type="submission" date="2014-04" db="EMBL/GenBank/DDBJ databases">
        <title>A new species of microsporidia sheds light on the evolution of extreme parasitism.</title>
        <authorList>
            <person name="Haag K.L."/>
            <person name="James T.Y."/>
            <person name="Larsson R."/>
            <person name="Schaer T.M."/>
            <person name="Refardt D."/>
            <person name="Pombert J.-F."/>
            <person name="Ebert D."/>
        </authorList>
    </citation>
    <scope>NUCLEOTIDE SEQUENCE [LARGE SCALE GENOMIC DNA]</scope>
    <source>
        <strain evidence="12 13">UGP3</strain>
        <tissue evidence="12">Spores</tissue>
    </source>
</reference>
<keyword evidence="7 10" id="KW-0238">DNA-binding</keyword>
<dbReference type="PROSITE" id="PS50051">
    <property type="entry name" value="MCM_2"/>
    <property type="match status" value="1"/>
</dbReference>
<dbReference type="GO" id="GO:0042555">
    <property type="term" value="C:MCM complex"/>
    <property type="evidence" value="ECO:0007669"/>
    <property type="project" value="TreeGrafter"/>
</dbReference>
<dbReference type="GO" id="GO:0005634">
    <property type="term" value="C:nucleus"/>
    <property type="evidence" value="ECO:0007669"/>
    <property type="project" value="UniProtKB-SubCell"/>
</dbReference>
<evidence type="ECO:0000313" key="13">
    <source>
        <dbReference type="Proteomes" id="UP000029725"/>
    </source>
</evidence>
<evidence type="ECO:0000256" key="6">
    <source>
        <dbReference type="ARBA" id="ARBA00022840"/>
    </source>
</evidence>
<dbReference type="EMBL" id="JMKJ01000610">
    <property type="protein sequence ID" value="KGG49973.1"/>
    <property type="molecule type" value="Genomic_DNA"/>
</dbReference>
<dbReference type="Pfam" id="PF17855">
    <property type="entry name" value="MCM_lid"/>
    <property type="match status" value="1"/>
</dbReference>
<sequence>MLFGGVHKVSNDNINLRGDINICIVGDPGTAKSQFLKYVVNFMPRSVYTSGKSSSAAGLTASVVKDEETGEFTIEAGALMLADNMDLVDQVAIHEVMEQQTISIAKAGIHASLNARTSILAAANPIHGRYDKRKSLRQNIAMTAPIMSRFDLFFVVVDENSEHSDYNVARHILSIHRLQDQALDPEFSESRLRSYIRFARTISPRMTAEAKRLLMERYVSLRQSDENKSSYRMTVRQLESMIRLSEALARVHLDPWIQPRYVMEAYRLLKSSIIRVESESIELAYEAMATIVATPEQHSEIENVTQLNTAPLEETGKSRPMDDDLAGKNRSHGAATQISWEAYERISNLLVYHLRAMEAVGEDGLQTKSEEEYMGLRKSALVEWYLTQIEDELQTEQEYYSKKLEVEAVIERLVHTDCVLLEIDHLQPQQDKPIASDPFIMVHPNYTK</sequence>
<organism evidence="12 13">
    <name type="scientific">Mitosporidium daphniae</name>
    <dbReference type="NCBI Taxonomy" id="1485682"/>
    <lineage>
        <taxon>Eukaryota</taxon>
        <taxon>Fungi</taxon>
        <taxon>Fungi incertae sedis</taxon>
        <taxon>Microsporidia</taxon>
        <taxon>Mitosporidium</taxon>
    </lineage>
</organism>
<evidence type="ECO:0000256" key="1">
    <source>
        <dbReference type="ARBA" id="ARBA00004123"/>
    </source>
</evidence>
<keyword evidence="4 10" id="KW-0547">Nucleotide-binding</keyword>
<feature type="domain" description="MCM C-terminal AAA(+) ATPase" evidence="11">
    <location>
        <begin position="1"/>
        <end position="172"/>
    </location>
</feature>
<dbReference type="AlphaFoldDB" id="A0A098VLN0"/>
<evidence type="ECO:0000256" key="5">
    <source>
        <dbReference type="ARBA" id="ARBA00022806"/>
    </source>
</evidence>
<comment type="subcellular location">
    <subcellularLocation>
        <location evidence="1">Nucleus</location>
    </subcellularLocation>
</comment>
<dbReference type="GO" id="GO:0000727">
    <property type="term" value="P:double-strand break repair via break-induced replication"/>
    <property type="evidence" value="ECO:0007669"/>
    <property type="project" value="TreeGrafter"/>
</dbReference>
<dbReference type="Proteomes" id="UP000029725">
    <property type="component" value="Unassembled WGS sequence"/>
</dbReference>
<evidence type="ECO:0000256" key="3">
    <source>
        <dbReference type="ARBA" id="ARBA00022705"/>
    </source>
</evidence>
<keyword evidence="13" id="KW-1185">Reference proteome</keyword>
<dbReference type="Gene3D" id="3.40.50.300">
    <property type="entry name" value="P-loop containing nucleotide triphosphate hydrolases"/>
    <property type="match status" value="1"/>
</dbReference>
<gene>
    <name evidence="12" type="ORF">DI09_98p50</name>
</gene>
<keyword evidence="6 10" id="KW-0067">ATP-binding</keyword>
<keyword evidence="3" id="KW-0235">DNA replication</keyword>
<evidence type="ECO:0000256" key="10">
    <source>
        <dbReference type="RuleBase" id="RU004070"/>
    </source>
</evidence>
<dbReference type="InterPro" id="IPR027417">
    <property type="entry name" value="P-loop_NTPase"/>
</dbReference>
<dbReference type="PANTHER" id="PTHR11630">
    <property type="entry name" value="DNA REPLICATION LICENSING FACTOR MCM FAMILY MEMBER"/>
    <property type="match status" value="1"/>
</dbReference>
<dbReference type="SMART" id="SM00350">
    <property type="entry name" value="MCM"/>
    <property type="match status" value="1"/>
</dbReference>
<dbReference type="GO" id="GO:0003697">
    <property type="term" value="F:single-stranded DNA binding"/>
    <property type="evidence" value="ECO:0007669"/>
    <property type="project" value="TreeGrafter"/>
</dbReference>
<keyword evidence="8" id="KW-0539">Nucleus</keyword>
<dbReference type="GeneID" id="25261141"/>
<dbReference type="OrthoDB" id="1744952at2759"/>
<dbReference type="SUPFAM" id="SSF52540">
    <property type="entry name" value="P-loop containing nucleoside triphosphate hydrolases"/>
    <property type="match status" value="1"/>
</dbReference>
<dbReference type="RefSeq" id="XP_013236409.1">
    <property type="nucleotide sequence ID" value="XM_013380955.1"/>
</dbReference>
<dbReference type="FunFam" id="3.40.50.300:FF:002469">
    <property type="entry name" value="Cell division control protein 21"/>
    <property type="match status" value="1"/>
</dbReference>
<evidence type="ECO:0000256" key="2">
    <source>
        <dbReference type="ARBA" id="ARBA00008010"/>
    </source>
</evidence>
<name>A0A098VLN0_9MICR</name>
<evidence type="ECO:0000259" key="11">
    <source>
        <dbReference type="PROSITE" id="PS50051"/>
    </source>
</evidence>
<keyword evidence="9" id="KW-0131">Cell cycle</keyword>
<dbReference type="InterPro" id="IPR001208">
    <property type="entry name" value="MCM_dom"/>
</dbReference>
<dbReference type="Gene3D" id="1.20.58.870">
    <property type="match status" value="1"/>
</dbReference>
<protein>
    <submittedName>
        <fullName evidence="12">DNA replication licensing factor Mcm6-B</fullName>
    </submittedName>
</protein>
<evidence type="ECO:0000313" key="12">
    <source>
        <dbReference type="EMBL" id="KGG49973.1"/>
    </source>
</evidence>
<dbReference type="GO" id="GO:0005524">
    <property type="term" value="F:ATP binding"/>
    <property type="evidence" value="ECO:0007669"/>
    <property type="project" value="UniProtKB-KW"/>
</dbReference>
<comment type="caution">
    <text evidence="12">The sequence shown here is derived from an EMBL/GenBank/DDBJ whole genome shotgun (WGS) entry which is preliminary data.</text>
</comment>
<dbReference type="PRINTS" id="PR01657">
    <property type="entry name" value="MCMFAMILY"/>
</dbReference>
<dbReference type="GO" id="GO:1990518">
    <property type="term" value="F:single-stranded 3'-5' DNA helicase activity"/>
    <property type="evidence" value="ECO:0007669"/>
    <property type="project" value="TreeGrafter"/>
</dbReference>
<dbReference type="InterPro" id="IPR041562">
    <property type="entry name" value="MCM_lid"/>
</dbReference>